<protein>
    <recommendedName>
        <fullName evidence="2">YqaJ viral recombinase domain-containing protein</fullName>
    </recommendedName>
</protein>
<feature type="signal peptide" evidence="1">
    <location>
        <begin position="1"/>
        <end position="18"/>
    </location>
</feature>
<evidence type="ECO:0000256" key="1">
    <source>
        <dbReference type="SAM" id="SignalP"/>
    </source>
</evidence>
<dbReference type="InterPro" id="IPR011335">
    <property type="entry name" value="Restrct_endonuc-II-like"/>
</dbReference>
<dbReference type="CDD" id="cd22343">
    <property type="entry name" value="PDDEXK_lambda_exonuclease-like"/>
    <property type="match status" value="1"/>
</dbReference>
<dbReference type="InterPro" id="IPR019080">
    <property type="entry name" value="YqaJ_viral_recombinase"/>
</dbReference>
<dbReference type="PANTHER" id="PTHR46609">
    <property type="entry name" value="EXONUCLEASE, PHAGE-TYPE/RECB, C-TERMINAL DOMAIN-CONTAINING PROTEIN"/>
    <property type="match status" value="1"/>
</dbReference>
<reference evidence="3" key="1">
    <citation type="submission" date="2019-08" db="EMBL/GenBank/DDBJ databases">
        <title>The improved chromosome-level genome for the pearl oyster Pinctada fucata martensii using PacBio sequencing and Hi-C.</title>
        <authorList>
            <person name="Zheng Z."/>
        </authorList>
    </citation>
    <scope>NUCLEOTIDE SEQUENCE</scope>
    <source>
        <strain evidence="3">ZZ-2019</strain>
        <tissue evidence="3">Adductor muscle</tissue>
    </source>
</reference>
<feature type="domain" description="YqaJ viral recombinase" evidence="2">
    <location>
        <begin position="76"/>
        <end position="243"/>
    </location>
</feature>
<dbReference type="Pfam" id="PF09588">
    <property type="entry name" value="YqaJ"/>
    <property type="match status" value="1"/>
</dbReference>
<comment type="caution">
    <text evidence="3">The sequence shown here is derived from an EMBL/GenBank/DDBJ whole genome shotgun (WGS) entry which is preliminary data.</text>
</comment>
<dbReference type="EMBL" id="VSWD01000002">
    <property type="protein sequence ID" value="KAK3107731.1"/>
    <property type="molecule type" value="Genomic_DNA"/>
</dbReference>
<evidence type="ECO:0000313" key="3">
    <source>
        <dbReference type="EMBL" id="KAK3107731.1"/>
    </source>
</evidence>
<keyword evidence="4" id="KW-1185">Reference proteome</keyword>
<gene>
    <name evidence="3" type="ORF">FSP39_020971</name>
</gene>
<proteinExistence type="predicted"/>
<dbReference type="PANTHER" id="PTHR46609:SF8">
    <property type="entry name" value="YQAJ VIRAL RECOMBINASE DOMAIN-CONTAINING PROTEIN"/>
    <property type="match status" value="1"/>
</dbReference>
<evidence type="ECO:0000259" key="2">
    <source>
        <dbReference type="Pfam" id="PF09588"/>
    </source>
</evidence>
<dbReference type="InterPro" id="IPR051703">
    <property type="entry name" value="NF-kappa-B_Signaling_Reg"/>
</dbReference>
<feature type="chain" id="PRO_5041700154" description="YqaJ viral recombinase domain-containing protein" evidence="1">
    <location>
        <begin position="19"/>
        <end position="291"/>
    </location>
</feature>
<name>A0AA89C3P8_PINIB</name>
<dbReference type="SUPFAM" id="SSF52980">
    <property type="entry name" value="Restriction endonuclease-like"/>
    <property type="match status" value="1"/>
</dbReference>
<dbReference type="AlphaFoldDB" id="A0AA89C3P8"/>
<organism evidence="3 4">
    <name type="scientific">Pinctada imbricata</name>
    <name type="common">Atlantic pearl-oyster</name>
    <name type="synonym">Pinctada martensii</name>
    <dbReference type="NCBI Taxonomy" id="66713"/>
    <lineage>
        <taxon>Eukaryota</taxon>
        <taxon>Metazoa</taxon>
        <taxon>Spiralia</taxon>
        <taxon>Lophotrochozoa</taxon>
        <taxon>Mollusca</taxon>
        <taxon>Bivalvia</taxon>
        <taxon>Autobranchia</taxon>
        <taxon>Pteriomorphia</taxon>
        <taxon>Pterioida</taxon>
        <taxon>Pterioidea</taxon>
        <taxon>Pteriidae</taxon>
        <taxon>Pinctada</taxon>
    </lineage>
</organism>
<dbReference type="Proteomes" id="UP001186944">
    <property type="component" value="Unassembled WGS sequence"/>
</dbReference>
<evidence type="ECO:0000313" key="4">
    <source>
        <dbReference type="Proteomes" id="UP001186944"/>
    </source>
</evidence>
<keyword evidence="1" id="KW-0732">Signal</keyword>
<dbReference type="InterPro" id="IPR011604">
    <property type="entry name" value="PDDEXK-like_dom_sf"/>
</dbReference>
<sequence length="291" mass="33159">RKVFSFLYLSAMHWIVSEEPPVPKLDVPSVEDLLLTQEYTSTTDKLQWLKIKLAITKEQIQQVAQLTAGQRNNHLWAMVRKNRLTASNFGPVLAAIRRNRFPPSLFKQILSSYDLSTKDAILWGITNKSVAREQYCSFGDAVVTETGVWLHESGVLGASPDGIIHRAATYNYSHQDPEVAELLEAIGLRPEIMEVKCPFSARNLTIQAAITSCKEIQTHNGKASYRLKQDHHYYDQVQGQLHILNKSACDFVVWTTKDIAIVRILQDAMWTPNMEKLDDFYFSKLLPIIQQ</sequence>
<feature type="non-terminal residue" evidence="3">
    <location>
        <position position="1"/>
    </location>
</feature>
<dbReference type="GO" id="GO:0006281">
    <property type="term" value="P:DNA repair"/>
    <property type="evidence" value="ECO:0007669"/>
    <property type="project" value="UniProtKB-ARBA"/>
</dbReference>
<accession>A0AA89C3P8</accession>
<dbReference type="Gene3D" id="3.90.320.10">
    <property type="match status" value="1"/>
</dbReference>